<name>A4A3A7_9GAMM</name>
<accession>A4A3A7</accession>
<dbReference type="RefSeq" id="WP_008295627.1">
    <property type="nucleotide sequence ID" value="NZ_CM002299.1"/>
</dbReference>
<proteinExistence type="predicted"/>
<evidence type="ECO:0000313" key="2">
    <source>
        <dbReference type="Proteomes" id="UP000019205"/>
    </source>
</evidence>
<sequence length="729" mass="81966">MNEENQIEDNFKEKDYLLNDLSDGAREVSDEVIVFPTPSIAKIMVNGVALGSVPYDTAEHKAIVQGIGAYLCSSKYRGLAEKSKATKNFALSKFLEYLSEMPTVPYTLLGDIEKRDVERGLKPQASSVRFVTTVFAHIIKQSMVSGKTLLIVRNIYNSRNLTKKSAWQVESRSLGSWFAQVGWIREVMGDAYIALASPKRLMKSFLLAYSNLADVLLEARDELLRRPTLLSAYSAMVLVESDVGNRKANGRKLFSELMSSLQVGPPSRNMWLLQQVMIAEIIAPKHLEKLPEESLKCLSGSDAGSSIDKFMKNHWYATRDEALGKQQLTVFMRPHALTPDISALIELLVYHLVVAQTVQPSDAINLKSSNFVITKKPNGRVRSLQIVYFKGRSNKKYETPLLNASDPVARVFLRYLKAVEDRGFRWIFSAIRDEAASKNGVIEVVRFRFRNPYITHSYSGAARSFTQFLTNPIIREILRSSLPTGGHVFVDAINAMCGPDTQEWSSKSGIGHPVFRQAASKPLPQFIYGPSLIKNSAVHARTDAYRDEDLIDANSHSSQTEKLSYLTDDNKDWVNQVGRITRLVIDDITNVLGQRYLYDIDLDAREKILATKVMSTTNSTDLRLRSELLSPLLMDDDSGDERIVYDSVNTAVTMFHYLAEADRNADALKRRNLAFFCETVVVNVEWIHHCLSVFSRKNIAVASDKYQKIKSVLPPLFVDEIANGLTAYD</sequence>
<keyword evidence="2" id="KW-1185">Reference proteome</keyword>
<organism evidence="1 2">
    <name type="scientific">Congregibacter litoralis KT71</name>
    <dbReference type="NCBI Taxonomy" id="314285"/>
    <lineage>
        <taxon>Bacteria</taxon>
        <taxon>Pseudomonadati</taxon>
        <taxon>Pseudomonadota</taxon>
        <taxon>Gammaproteobacteria</taxon>
        <taxon>Cellvibrionales</taxon>
        <taxon>Halieaceae</taxon>
        <taxon>Congregibacter</taxon>
    </lineage>
</organism>
<dbReference type="OrthoDB" id="5841347at2"/>
<reference evidence="1 2" key="1">
    <citation type="journal article" date="2007" name="Proc. Natl. Acad. Sci. U.S.A.">
        <title>Characterization of a marine gammaproteobacterium capable of aerobic anoxygenic photosynthesis.</title>
        <authorList>
            <person name="Fuchs B.M."/>
            <person name="Spring S."/>
            <person name="Teeling H."/>
            <person name="Quast C."/>
            <person name="Wulf J."/>
            <person name="Schattenhofer M."/>
            <person name="Yan S."/>
            <person name="Ferriera S."/>
            <person name="Johnson J."/>
            <person name="Glockner F.O."/>
            <person name="Amann R."/>
        </authorList>
    </citation>
    <scope>NUCLEOTIDE SEQUENCE [LARGE SCALE GENOMIC DNA]</scope>
    <source>
        <strain evidence="1">KT71</strain>
    </source>
</reference>
<dbReference type="HOGENOM" id="CLU_379798_0_0_6"/>
<evidence type="ECO:0000313" key="1">
    <source>
        <dbReference type="EMBL" id="EAQ99180.1"/>
    </source>
</evidence>
<gene>
    <name evidence="1" type="ORF">KT71_15961</name>
</gene>
<reference evidence="1 2" key="2">
    <citation type="journal article" date="2009" name="PLoS ONE">
        <title>The photosynthetic apparatus and its regulation in the aerobic gammaproteobacterium Congregibacter litoralis gen. nov., sp. nov.</title>
        <authorList>
            <person name="Spring S."/>
            <person name="Lunsdorf H."/>
            <person name="Fuchs B.M."/>
            <person name="Tindall B.J."/>
        </authorList>
    </citation>
    <scope>NUCLEOTIDE SEQUENCE [LARGE SCALE GENOMIC DNA]</scope>
    <source>
        <strain evidence="1">KT71</strain>
    </source>
</reference>
<dbReference type="EMBL" id="AAOA02000001">
    <property type="protein sequence ID" value="EAQ99180.1"/>
    <property type="molecule type" value="Genomic_DNA"/>
</dbReference>
<dbReference type="STRING" id="314285.KT71_15961"/>
<dbReference type="AlphaFoldDB" id="A4A3A7"/>
<dbReference type="eggNOG" id="ENOG5032XZE">
    <property type="taxonomic scope" value="Bacteria"/>
</dbReference>
<protein>
    <submittedName>
        <fullName evidence="1">Uncharacterized protein</fullName>
    </submittedName>
</protein>
<dbReference type="Proteomes" id="UP000019205">
    <property type="component" value="Chromosome"/>
</dbReference>
<comment type="caution">
    <text evidence="1">The sequence shown here is derived from an EMBL/GenBank/DDBJ whole genome shotgun (WGS) entry which is preliminary data.</text>
</comment>